<evidence type="ECO:0000313" key="2">
    <source>
        <dbReference type="EMBL" id="MCM2437552.1"/>
    </source>
</evidence>
<dbReference type="RefSeq" id="WP_205143655.1">
    <property type="nucleotide sequence ID" value="NZ_JAFBDN010000008.1"/>
</dbReference>
<reference evidence="2" key="1">
    <citation type="submission" date="2021-04" db="EMBL/GenBank/DDBJ databases">
        <title>Taxonomic assessment of Weissella genus.</title>
        <authorList>
            <person name="Fanelli F."/>
            <person name="Chieffi D."/>
            <person name="Dell'Aquila A."/>
            <person name="Gyu-Sung C."/>
            <person name="Franz C.M.A.P."/>
            <person name="Fusco V."/>
        </authorList>
    </citation>
    <scope>NUCLEOTIDE SEQUENCE</scope>
    <source>
        <strain evidence="2">LMG 25373</strain>
    </source>
</reference>
<keyword evidence="3" id="KW-1185">Reference proteome</keyword>
<feature type="region of interest" description="Disordered" evidence="1">
    <location>
        <begin position="22"/>
        <end position="51"/>
    </location>
</feature>
<accession>A0ABT0VI95</accession>
<proteinExistence type="predicted"/>
<protein>
    <submittedName>
        <fullName evidence="2">Uncharacterized protein</fullName>
    </submittedName>
</protein>
<name>A0ABT0VI95_9LACO</name>
<comment type="caution">
    <text evidence="2">The sequence shown here is derived from an EMBL/GenBank/DDBJ whole genome shotgun (WGS) entry which is preliminary data.</text>
</comment>
<organism evidence="2 3">
    <name type="scientific">Periweissella beninensis</name>
    <dbReference type="NCBI Taxonomy" id="504936"/>
    <lineage>
        <taxon>Bacteria</taxon>
        <taxon>Bacillati</taxon>
        <taxon>Bacillota</taxon>
        <taxon>Bacilli</taxon>
        <taxon>Lactobacillales</taxon>
        <taxon>Lactobacillaceae</taxon>
        <taxon>Periweissella</taxon>
    </lineage>
</organism>
<dbReference type="InterPro" id="IPR047909">
    <property type="entry name" value="SPJ_0845-like_N"/>
</dbReference>
<gene>
    <name evidence="2" type="ORF">KAK10_06480</name>
</gene>
<sequence>MGLNIKRETNFDKMLSDFITLPLDEEDKKTKNKALGRKEKNEKKPRKEKTQ</sequence>
<dbReference type="Proteomes" id="UP001057481">
    <property type="component" value="Unassembled WGS sequence"/>
</dbReference>
<evidence type="ECO:0000256" key="1">
    <source>
        <dbReference type="SAM" id="MobiDB-lite"/>
    </source>
</evidence>
<evidence type="ECO:0000313" key="3">
    <source>
        <dbReference type="Proteomes" id="UP001057481"/>
    </source>
</evidence>
<dbReference type="NCBIfam" id="NF040897">
    <property type="entry name" value="SPJ_0845_Nterm"/>
    <property type="match status" value="1"/>
</dbReference>
<dbReference type="EMBL" id="JAGMVS010000065">
    <property type="protein sequence ID" value="MCM2437552.1"/>
    <property type="molecule type" value="Genomic_DNA"/>
</dbReference>